<sequence>MKDLLGVSHFERLLFLSSSLTHAYTHSLSHIHTPHFLDHLPHSNACNRDRTLVSTYPYAMTTAPSSCAWNSVLYPTVALYPLPYRSTANFCSMFLLTGKMTESGGMRMALTKDLTRSVNILARLYIRVARVACGQHSPVSCSLEACPDMGRGGQRLMPVRSAAARGGAGSRNAHQAKGNLQDVALKGKVDEAIEEALHAALAAAEQRLGLAGRAVAVFEVGGHLVVVVVVFGGGGGGAERCETLDAQSKGNAEA</sequence>
<comment type="caution">
    <text evidence="1">The sequence shown here is derived from an EMBL/GenBank/DDBJ whole genome shotgun (WGS) entry which is preliminary data.</text>
</comment>
<accession>A0A179HZ96</accession>
<dbReference type="EMBL" id="LSBI01000001">
    <property type="protein sequence ID" value="OAQ94749.1"/>
    <property type="molecule type" value="Genomic_DNA"/>
</dbReference>
<organism evidence="1 2">
    <name type="scientific">Purpureocillium lilacinum</name>
    <name type="common">Paecilomyces lilacinus</name>
    <dbReference type="NCBI Taxonomy" id="33203"/>
    <lineage>
        <taxon>Eukaryota</taxon>
        <taxon>Fungi</taxon>
        <taxon>Dikarya</taxon>
        <taxon>Ascomycota</taxon>
        <taxon>Pezizomycotina</taxon>
        <taxon>Sordariomycetes</taxon>
        <taxon>Hypocreomycetidae</taxon>
        <taxon>Hypocreales</taxon>
        <taxon>Ophiocordycipitaceae</taxon>
        <taxon>Purpureocillium</taxon>
    </lineage>
</organism>
<gene>
    <name evidence="1" type="ORF">VFPFJ_00858</name>
</gene>
<reference evidence="1 2" key="1">
    <citation type="submission" date="2016-02" db="EMBL/GenBank/DDBJ databases">
        <title>Biosynthesis of antibiotic leucinostatins and their inhibition on Phytophthora in bio-control Purpureocillium lilacinum.</title>
        <authorList>
            <person name="Wang G."/>
            <person name="Liu Z."/>
            <person name="Lin R."/>
            <person name="Li E."/>
            <person name="Mao Z."/>
            <person name="Ling J."/>
            <person name="Yin W."/>
            <person name="Xie B."/>
        </authorList>
    </citation>
    <scope>NUCLEOTIDE SEQUENCE [LARGE SCALE GENOMIC DNA]</scope>
    <source>
        <strain evidence="1">PLFJ-1</strain>
    </source>
</reference>
<dbReference type="AlphaFoldDB" id="A0A179HZ96"/>
<dbReference type="Proteomes" id="UP000078340">
    <property type="component" value="Unassembled WGS sequence"/>
</dbReference>
<evidence type="ECO:0000313" key="1">
    <source>
        <dbReference type="EMBL" id="OAQ94749.1"/>
    </source>
</evidence>
<protein>
    <submittedName>
        <fullName evidence="1">Uncharacterized protein</fullName>
    </submittedName>
</protein>
<evidence type="ECO:0000313" key="2">
    <source>
        <dbReference type="Proteomes" id="UP000078340"/>
    </source>
</evidence>
<name>A0A179HZ96_PURLI</name>
<proteinExistence type="predicted"/>